<accession>A0A6L2NRJ7</accession>
<dbReference type="GO" id="GO:0009908">
    <property type="term" value="P:flower development"/>
    <property type="evidence" value="ECO:0007669"/>
    <property type="project" value="UniProtKB-KW"/>
</dbReference>
<dbReference type="SUPFAM" id="SSF49363">
    <property type="entry name" value="Purple acid phosphatase, N-terminal domain"/>
    <property type="match status" value="1"/>
</dbReference>
<dbReference type="GO" id="GO:0046872">
    <property type="term" value="F:metal ion binding"/>
    <property type="evidence" value="ECO:0007669"/>
    <property type="project" value="InterPro"/>
</dbReference>
<organism evidence="7">
    <name type="scientific">Tanacetum cinerariifolium</name>
    <name type="common">Dalmatian daisy</name>
    <name type="synonym">Chrysanthemum cinerariifolium</name>
    <dbReference type="NCBI Taxonomy" id="118510"/>
    <lineage>
        <taxon>Eukaryota</taxon>
        <taxon>Viridiplantae</taxon>
        <taxon>Streptophyta</taxon>
        <taxon>Embryophyta</taxon>
        <taxon>Tracheophyta</taxon>
        <taxon>Spermatophyta</taxon>
        <taxon>Magnoliopsida</taxon>
        <taxon>eudicotyledons</taxon>
        <taxon>Gunneridae</taxon>
        <taxon>Pentapetalae</taxon>
        <taxon>asterids</taxon>
        <taxon>campanulids</taxon>
        <taxon>Asterales</taxon>
        <taxon>Asteraceae</taxon>
        <taxon>Asteroideae</taxon>
        <taxon>Anthemideae</taxon>
        <taxon>Anthemidinae</taxon>
        <taxon>Tanacetum</taxon>
    </lineage>
</organism>
<gene>
    <name evidence="7" type="ORF">Tci_060698</name>
</gene>
<evidence type="ECO:0000313" key="7">
    <source>
        <dbReference type="EMBL" id="GEU88720.1"/>
    </source>
</evidence>
<keyword evidence="3 5" id="KW-0221">Differentiation</keyword>
<dbReference type="PANTHER" id="PTHR31791">
    <property type="entry name" value="FRIGIDA-LIKE PROTEIN 3-RELATED"/>
    <property type="match status" value="1"/>
</dbReference>
<evidence type="ECO:0000256" key="1">
    <source>
        <dbReference type="ARBA" id="ARBA00008956"/>
    </source>
</evidence>
<evidence type="ECO:0000256" key="2">
    <source>
        <dbReference type="ARBA" id="ARBA00022473"/>
    </source>
</evidence>
<sequence length="714" mass="79665">MTEFPGSMRNGYFSVSVYTQVHITQGDYDGKAVIIMWVTPDEPVKNYTFYNYKSGYPISVLSMNLSMIPSTIMRLEKVILLDHFGFKHHQKSIHMLLTNLELYASDLGKTYNSLSTLEHYIQSGAQVVLHVGYLLYADSLIVGNHEIEYEPYVLLESTLLQNHKERGLIRVVVHVPYEVTFQISIIHFRDILLPKKCGIILSGESDDNICELFTKAFIHKIDVIASKMKNLQRETDRRIVTQLLICIDEPHRATNDGNKKYDGLAATSDRANKLFMLKKAEAEVLSKYPTPGEYLASTLNGFDLQQYDGFAATSDRANKLLMLPHEATLGGLRDFIANNADDPLALLAQLPGAYAHAPDPASMVLEAVSDGFYSNGGKEVTELGLVRGACLVMLEGLVGFCVGDEVRDKAMEIANKWVRRCVLGSQEVREVNVLGFLFLVGVYGLVDTFGIDELIDCFVVVARRRQAVELSRRMVPSDKLNDLIQKLINKEMHVSAVKFSIELQKTDVFPPVRLLEEQKLKSMRAIEYTRHTSVNDPRICNEVLMKEINKLKSIIKCIDEHNLQSEYPKDSLVEHVNKLENEVQNSKQAIVKTSNGDPGFRKQPTIAHPCKKPKVNKTPPTDVSAVVRTVQDDIPIKESHSEEADVVPDHVNQYRSSPGGSSTMNPGPIASSCGFKVVNYGFVGNQMPADAGPGFYVAQPNPPSANNSNGWISD</sequence>
<evidence type="ECO:0000256" key="4">
    <source>
        <dbReference type="ARBA" id="ARBA00023089"/>
    </source>
</evidence>
<evidence type="ECO:0000256" key="5">
    <source>
        <dbReference type="RuleBase" id="RU364012"/>
    </source>
</evidence>
<dbReference type="AlphaFoldDB" id="A0A6L2NRJ7"/>
<protein>
    <recommendedName>
        <fullName evidence="5">FRIGIDA-like protein</fullName>
    </recommendedName>
</protein>
<dbReference type="PANTHER" id="PTHR31791:SF47">
    <property type="entry name" value="INACTIVE FRIGIDA-LIKE PROTEIN 2"/>
    <property type="match status" value="1"/>
</dbReference>
<keyword evidence="2 5" id="KW-0217">Developmental protein</keyword>
<dbReference type="EMBL" id="BKCJ010009810">
    <property type="protein sequence ID" value="GEU88720.1"/>
    <property type="molecule type" value="Genomic_DNA"/>
</dbReference>
<comment type="similarity">
    <text evidence="1 5">Belongs to the Frigida family.</text>
</comment>
<dbReference type="GO" id="GO:0003993">
    <property type="term" value="F:acid phosphatase activity"/>
    <property type="evidence" value="ECO:0007669"/>
    <property type="project" value="InterPro"/>
</dbReference>
<evidence type="ECO:0000256" key="3">
    <source>
        <dbReference type="ARBA" id="ARBA00022782"/>
    </source>
</evidence>
<comment type="caution">
    <text evidence="7">The sequence shown here is derived from an EMBL/GenBank/DDBJ whole genome shotgun (WGS) entry which is preliminary data.</text>
</comment>
<keyword evidence="4 5" id="KW-0287">Flowering</keyword>
<proteinExistence type="inferred from homology"/>
<reference evidence="7" key="1">
    <citation type="journal article" date="2019" name="Sci. Rep.">
        <title>Draft genome of Tanacetum cinerariifolium, the natural source of mosquito coil.</title>
        <authorList>
            <person name="Yamashiro T."/>
            <person name="Shiraishi A."/>
            <person name="Satake H."/>
            <person name="Nakayama K."/>
        </authorList>
    </citation>
    <scope>NUCLEOTIDE SEQUENCE</scope>
</reference>
<dbReference type="InterPro" id="IPR012474">
    <property type="entry name" value="Frigida"/>
</dbReference>
<dbReference type="InterPro" id="IPR008963">
    <property type="entry name" value="Purple_acid_Pase-like_N"/>
</dbReference>
<feature type="region of interest" description="Disordered" evidence="6">
    <location>
        <begin position="593"/>
        <end position="620"/>
    </location>
</feature>
<dbReference type="GO" id="GO:0030154">
    <property type="term" value="P:cell differentiation"/>
    <property type="evidence" value="ECO:0007669"/>
    <property type="project" value="UniProtKB-KW"/>
</dbReference>
<dbReference type="Pfam" id="PF07899">
    <property type="entry name" value="Frigida"/>
    <property type="match status" value="1"/>
</dbReference>
<name>A0A6L2NRJ7_TANCI</name>
<evidence type="ECO:0000256" key="6">
    <source>
        <dbReference type="SAM" id="MobiDB-lite"/>
    </source>
</evidence>